<evidence type="ECO:0000313" key="2">
    <source>
        <dbReference type="EMBL" id="RMY36930.1"/>
    </source>
</evidence>
<protein>
    <submittedName>
        <fullName evidence="2">Uncharacterized protein</fullName>
    </submittedName>
</protein>
<comment type="caution">
    <text evidence="2">The sequence shown here is derived from an EMBL/GenBank/DDBJ whole genome shotgun (WGS) entry which is preliminary data.</text>
</comment>
<proteinExistence type="predicted"/>
<organism evidence="2 3">
    <name type="scientific">Hortaea werneckii</name>
    <name type="common">Black yeast</name>
    <name type="synonym">Cladosporium werneckii</name>
    <dbReference type="NCBI Taxonomy" id="91943"/>
    <lineage>
        <taxon>Eukaryota</taxon>
        <taxon>Fungi</taxon>
        <taxon>Dikarya</taxon>
        <taxon>Ascomycota</taxon>
        <taxon>Pezizomycotina</taxon>
        <taxon>Dothideomycetes</taxon>
        <taxon>Dothideomycetidae</taxon>
        <taxon>Mycosphaerellales</taxon>
        <taxon>Teratosphaeriaceae</taxon>
        <taxon>Hortaea</taxon>
    </lineage>
</organism>
<dbReference type="EMBL" id="QWIM01000268">
    <property type="protein sequence ID" value="RMY36930.1"/>
    <property type="molecule type" value="Genomic_DNA"/>
</dbReference>
<keyword evidence="1" id="KW-0812">Transmembrane</keyword>
<evidence type="ECO:0000256" key="1">
    <source>
        <dbReference type="SAM" id="Phobius"/>
    </source>
</evidence>
<name>A0A3M7BBW9_HORWE</name>
<sequence>LHAVHCTCTRRCKRSYWHSAGSIRAPAHSHRRGTGLVCSCDDHSRDVQRRFGSLACRRPWSWCLHNVWSCIASIWICWVGFTIMSIRCESQNSKGQ</sequence>
<feature type="non-terminal residue" evidence="2">
    <location>
        <position position="1"/>
    </location>
</feature>
<dbReference type="Proteomes" id="UP000276864">
    <property type="component" value="Unassembled WGS sequence"/>
</dbReference>
<evidence type="ECO:0000313" key="3">
    <source>
        <dbReference type="Proteomes" id="UP000276864"/>
    </source>
</evidence>
<keyword evidence="1" id="KW-1133">Transmembrane helix</keyword>
<gene>
    <name evidence="2" type="ORF">D0866_03595</name>
</gene>
<reference evidence="2 3" key="1">
    <citation type="journal article" date="2018" name="BMC Genomics">
        <title>Genomic evidence for intraspecific hybridization in a clonal and extremely halotolerant yeast.</title>
        <authorList>
            <person name="Gostincar C."/>
            <person name="Stajich J.E."/>
            <person name="Zupancic J."/>
            <person name="Zalar P."/>
            <person name="Gunde-Cimerman N."/>
        </authorList>
    </citation>
    <scope>NUCLEOTIDE SEQUENCE [LARGE SCALE GENOMIC DNA]</scope>
    <source>
        <strain evidence="2 3">EXF-6651</strain>
    </source>
</reference>
<accession>A0A3M7BBW9</accession>
<dbReference type="AlphaFoldDB" id="A0A3M7BBW9"/>
<keyword evidence="1" id="KW-0472">Membrane</keyword>
<feature type="transmembrane region" description="Helical" evidence="1">
    <location>
        <begin position="66"/>
        <end position="86"/>
    </location>
</feature>